<keyword evidence="5" id="KW-0949">S-adenosyl-L-methionine</keyword>
<reference evidence="9" key="1">
    <citation type="submission" date="2018-05" db="EMBL/GenBank/DDBJ databases">
        <authorList>
            <person name="Lanie J.A."/>
            <person name="Ng W.-L."/>
            <person name="Kazmierczak K.M."/>
            <person name="Andrzejewski T.M."/>
            <person name="Davidsen T.M."/>
            <person name="Wayne K.J."/>
            <person name="Tettelin H."/>
            <person name="Glass J.I."/>
            <person name="Rusch D."/>
            <person name="Podicherti R."/>
            <person name="Tsui H.-C.T."/>
            <person name="Winkler M.E."/>
        </authorList>
    </citation>
    <scope>NUCLEOTIDE SEQUENCE</scope>
</reference>
<feature type="compositionally biased region" description="Polar residues" evidence="8">
    <location>
        <begin position="59"/>
        <end position="76"/>
    </location>
</feature>
<protein>
    <recommendedName>
        <fullName evidence="2">site-specific DNA-methyltransferase (cytosine-N(4)-specific)</fullName>
        <ecNumber evidence="2">2.1.1.113</ecNumber>
    </recommendedName>
</protein>
<name>A0A381SEA2_9ZZZZ</name>
<dbReference type="EMBL" id="UINC01002945">
    <property type="protein sequence ID" value="SVA01849.1"/>
    <property type="molecule type" value="Genomic_DNA"/>
</dbReference>
<evidence type="ECO:0000256" key="2">
    <source>
        <dbReference type="ARBA" id="ARBA00012185"/>
    </source>
</evidence>
<feature type="compositionally biased region" description="Basic and acidic residues" evidence="8">
    <location>
        <begin position="1"/>
        <end position="14"/>
    </location>
</feature>
<keyword evidence="3" id="KW-0489">Methyltransferase</keyword>
<evidence type="ECO:0000313" key="9">
    <source>
        <dbReference type="EMBL" id="SVA01849.1"/>
    </source>
</evidence>
<dbReference type="GO" id="GO:0009307">
    <property type="term" value="P:DNA restriction-modification system"/>
    <property type="evidence" value="ECO:0007669"/>
    <property type="project" value="UniProtKB-KW"/>
</dbReference>
<evidence type="ECO:0000256" key="6">
    <source>
        <dbReference type="ARBA" id="ARBA00022747"/>
    </source>
</evidence>
<organism evidence="9">
    <name type="scientific">marine metagenome</name>
    <dbReference type="NCBI Taxonomy" id="408172"/>
    <lineage>
        <taxon>unclassified sequences</taxon>
        <taxon>metagenomes</taxon>
        <taxon>ecological metagenomes</taxon>
    </lineage>
</organism>
<evidence type="ECO:0000256" key="4">
    <source>
        <dbReference type="ARBA" id="ARBA00022679"/>
    </source>
</evidence>
<dbReference type="SUPFAM" id="SSF53335">
    <property type="entry name" value="S-adenosyl-L-methionine-dependent methyltransferases"/>
    <property type="match status" value="2"/>
</dbReference>
<comment type="similarity">
    <text evidence="1">Belongs to the N(4)/N(6)-methyltransferase family. N(4) subfamily.</text>
</comment>
<evidence type="ECO:0000256" key="1">
    <source>
        <dbReference type="ARBA" id="ARBA00010203"/>
    </source>
</evidence>
<dbReference type="PROSITE" id="PS00093">
    <property type="entry name" value="N4_MTASE"/>
    <property type="match status" value="1"/>
</dbReference>
<keyword evidence="4" id="KW-0808">Transferase</keyword>
<keyword evidence="6" id="KW-0680">Restriction system</keyword>
<dbReference type="GO" id="GO:0032259">
    <property type="term" value="P:methylation"/>
    <property type="evidence" value="ECO:0007669"/>
    <property type="project" value="UniProtKB-KW"/>
</dbReference>
<sequence length="491" mass="56513">MQDTEKKSIKDKARSSAGTIPITAADLDKKPIRVRKKSKAAPEENTGDSKYKRPKVSKPESNYKQNSKLKTQNSAQLPWKRKDWQQTESEYTFGAPPKNEKIIKQRRSASQMFLNRESFGEQGELMLEALGASVKGRSEYDVTQGFHPYPGRFHPDLPKILLKQFPEGSTVFDPFMGGGTVLLEGLLWKHKVLGNDLNPIAKMVTRERCRWISEKNASRVWSALEDVRERVNIRSLAKKSVHRQNLSWLSHFHPPYLFVELLHWIDGIENLYSANERETLGAVFSSLIVKFSKKISETSENTKQPSFPKGAVGKWMERKTQELLKNQLKLATKIPNTVPSIIWNENILELEGPEENSVNCTITSPPFPGTYDYLKLHELRMKWLDLSSNTMSSSEITNRNYSPGQWKQVFREFMLKLRRWTAEEGLCYLVLGDWVERNKRVSGLEFTQKYADSIGWKVTGGASVQREIYDSELRKSFGKTGKWEHLILLRK</sequence>
<dbReference type="InterPro" id="IPR029063">
    <property type="entry name" value="SAM-dependent_MTases_sf"/>
</dbReference>
<dbReference type="Gene3D" id="3.40.50.150">
    <property type="entry name" value="Vaccinia Virus protein VP39"/>
    <property type="match status" value="2"/>
</dbReference>
<proteinExistence type="inferred from homology"/>
<evidence type="ECO:0000256" key="3">
    <source>
        <dbReference type="ARBA" id="ARBA00022603"/>
    </source>
</evidence>
<feature type="region of interest" description="Disordered" evidence="8">
    <location>
        <begin position="1"/>
        <end position="80"/>
    </location>
</feature>
<dbReference type="GO" id="GO:0003677">
    <property type="term" value="F:DNA binding"/>
    <property type="evidence" value="ECO:0007669"/>
    <property type="project" value="InterPro"/>
</dbReference>
<accession>A0A381SEA2</accession>
<comment type="catalytic activity">
    <reaction evidence="7">
        <text>a 2'-deoxycytidine in DNA + S-adenosyl-L-methionine = an N(4)-methyl-2'-deoxycytidine in DNA + S-adenosyl-L-homocysteine + H(+)</text>
        <dbReference type="Rhea" id="RHEA:16857"/>
        <dbReference type="Rhea" id="RHEA-COMP:11369"/>
        <dbReference type="Rhea" id="RHEA-COMP:13674"/>
        <dbReference type="ChEBI" id="CHEBI:15378"/>
        <dbReference type="ChEBI" id="CHEBI:57856"/>
        <dbReference type="ChEBI" id="CHEBI:59789"/>
        <dbReference type="ChEBI" id="CHEBI:85452"/>
        <dbReference type="ChEBI" id="CHEBI:137933"/>
        <dbReference type="EC" id="2.1.1.113"/>
    </reaction>
</comment>
<gene>
    <name evidence="9" type="ORF">METZ01_LOCUS54703</name>
</gene>
<evidence type="ECO:0000256" key="8">
    <source>
        <dbReference type="SAM" id="MobiDB-lite"/>
    </source>
</evidence>
<dbReference type="GO" id="GO:0015667">
    <property type="term" value="F:site-specific DNA-methyltransferase (cytosine-N4-specific) activity"/>
    <property type="evidence" value="ECO:0007669"/>
    <property type="project" value="UniProtKB-EC"/>
</dbReference>
<evidence type="ECO:0000256" key="5">
    <source>
        <dbReference type="ARBA" id="ARBA00022691"/>
    </source>
</evidence>
<dbReference type="EC" id="2.1.1.113" evidence="2"/>
<dbReference type="AlphaFoldDB" id="A0A381SEA2"/>
<dbReference type="InterPro" id="IPR017985">
    <property type="entry name" value="MeTrfase_CN4_CS"/>
</dbReference>
<evidence type="ECO:0000256" key="7">
    <source>
        <dbReference type="ARBA" id="ARBA00049120"/>
    </source>
</evidence>